<dbReference type="SMART" id="SM00344">
    <property type="entry name" value="HTH_ASNC"/>
    <property type="match status" value="1"/>
</dbReference>
<evidence type="ECO:0000256" key="2">
    <source>
        <dbReference type="ARBA" id="ARBA00023125"/>
    </source>
</evidence>
<dbReference type="InterPro" id="IPR019885">
    <property type="entry name" value="Tscrpt_reg_HTH_AsnC-type_CS"/>
</dbReference>
<dbReference type="GO" id="GO:0043565">
    <property type="term" value="F:sequence-specific DNA binding"/>
    <property type="evidence" value="ECO:0007669"/>
    <property type="project" value="InterPro"/>
</dbReference>
<dbReference type="PATRIC" id="fig|391937.3.peg.453"/>
<dbReference type="STRING" id="391937.NA2_02189"/>
<feature type="domain" description="HTH asnC-type" evidence="4">
    <location>
        <begin position="11"/>
        <end position="72"/>
    </location>
</feature>
<dbReference type="GO" id="GO:0006355">
    <property type="term" value="P:regulation of DNA-templated transcription"/>
    <property type="evidence" value="ECO:0007669"/>
    <property type="project" value="UniProtKB-ARBA"/>
</dbReference>
<keyword evidence="6" id="KW-1185">Reference proteome</keyword>
<dbReference type="Pfam" id="PF13412">
    <property type="entry name" value="HTH_24"/>
    <property type="match status" value="1"/>
</dbReference>
<keyword evidence="2" id="KW-0238">DNA-binding</keyword>
<dbReference type="InterPro" id="IPR019887">
    <property type="entry name" value="Tscrpt_reg_AsnC/Lrp_C"/>
</dbReference>
<dbReference type="PROSITE" id="PS50956">
    <property type="entry name" value="HTH_ASNC_2"/>
    <property type="match status" value="1"/>
</dbReference>
<dbReference type="InterPro" id="IPR011008">
    <property type="entry name" value="Dimeric_a/b-barrel"/>
</dbReference>
<dbReference type="eggNOG" id="COG1522">
    <property type="taxonomic scope" value="Bacteria"/>
</dbReference>
<dbReference type="PANTHER" id="PTHR30154">
    <property type="entry name" value="LEUCINE-RESPONSIVE REGULATORY PROTEIN"/>
    <property type="match status" value="1"/>
</dbReference>
<dbReference type="Proteomes" id="UP000006786">
    <property type="component" value="Unassembled WGS sequence"/>
</dbReference>
<dbReference type="InterPro" id="IPR000485">
    <property type="entry name" value="AsnC-type_HTH_dom"/>
</dbReference>
<dbReference type="PANTHER" id="PTHR30154:SF34">
    <property type="entry name" value="TRANSCRIPTIONAL REGULATOR AZLB"/>
    <property type="match status" value="1"/>
</dbReference>
<proteinExistence type="predicted"/>
<evidence type="ECO:0000256" key="1">
    <source>
        <dbReference type="ARBA" id="ARBA00023015"/>
    </source>
</evidence>
<gene>
    <name evidence="5" type="ORF">NA2_02189</name>
</gene>
<organism evidence="5 6">
    <name type="scientific">Nitratireductor pacificus pht-3B</name>
    <dbReference type="NCBI Taxonomy" id="391937"/>
    <lineage>
        <taxon>Bacteria</taxon>
        <taxon>Pseudomonadati</taxon>
        <taxon>Pseudomonadota</taxon>
        <taxon>Alphaproteobacteria</taxon>
        <taxon>Hyphomicrobiales</taxon>
        <taxon>Phyllobacteriaceae</taxon>
        <taxon>Nitratireductor</taxon>
    </lineage>
</organism>
<dbReference type="InterPro" id="IPR036390">
    <property type="entry name" value="WH_DNA-bd_sf"/>
</dbReference>
<evidence type="ECO:0000256" key="3">
    <source>
        <dbReference type="ARBA" id="ARBA00023163"/>
    </source>
</evidence>
<dbReference type="SUPFAM" id="SSF54909">
    <property type="entry name" value="Dimeric alpha+beta barrel"/>
    <property type="match status" value="1"/>
</dbReference>
<dbReference type="Gene3D" id="3.30.70.920">
    <property type="match status" value="1"/>
</dbReference>
<keyword evidence="3" id="KW-0804">Transcription</keyword>
<reference evidence="5 6" key="1">
    <citation type="journal article" date="2012" name="J. Bacteriol.">
        <title>Genome Sequence of Nitratireductor pacificus Type Strain pht-3B.</title>
        <authorList>
            <person name="Lai Q."/>
            <person name="Li G."/>
            <person name="Shao Z."/>
        </authorList>
    </citation>
    <scope>NUCLEOTIDE SEQUENCE [LARGE SCALE GENOMIC DNA]</scope>
    <source>
        <strain evidence="6">pht-3B</strain>
    </source>
</reference>
<dbReference type="Gene3D" id="1.10.10.10">
    <property type="entry name" value="Winged helix-like DNA-binding domain superfamily/Winged helix DNA-binding domain"/>
    <property type="match status" value="1"/>
</dbReference>
<name>K2MEH2_9HYPH</name>
<evidence type="ECO:0000313" key="5">
    <source>
        <dbReference type="EMBL" id="EKF20556.1"/>
    </source>
</evidence>
<dbReference type="GO" id="GO:0043200">
    <property type="term" value="P:response to amino acid"/>
    <property type="evidence" value="ECO:0007669"/>
    <property type="project" value="TreeGrafter"/>
</dbReference>
<dbReference type="InterPro" id="IPR019888">
    <property type="entry name" value="Tscrpt_reg_AsnC-like"/>
</dbReference>
<keyword evidence="1" id="KW-0805">Transcription regulation</keyword>
<dbReference type="GO" id="GO:0005829">
    <property type="term" value="C:cytosol"/>
    <property type="evidence" value="ECO:0007669"/>
    <property type="project" value="TreeGrafter"/>
</dbReference>
<dbReference type="SUPFAM" id="SSF46785">
    <property type="entry name" value="Winged helix' DNA-binding domain"/>
    <property type="match status" value="1"/>
</dbReference>
<dbReference type="PRINTS" id="PR00033">
    <property type="entry name" value="HTHASNC"/>
</dbReference>
<accession>K2MEH2</accession>
<dbReference type="EMBL" id="AMRM01000002">
    <property type="protein sequence ID" value="EKF20556.1"/>
    <property type="molecule type" value="Genomic_DNA"/>
</dbReference>
<sequence length="165" mass="18894">MEGFQPMPEKITEQDRRLLDALQDNCRLSNQDLAERVGMSTSACWRRVRALEEAGLIRRYAALLDVEKSGLGFQAIVHVMLTRHDHRHVDTFIAEIRRRSEVLDCYSTTGEADYHLRVVCRDLAAYNRFLEDFLFRLPGIANVRTNLVLKDIKQHSAVPVQAGQG</sequence>
<dbReference type="CDD" id="cd00090">
    <property type="entry name" value="HTH_ARSR"/>
    <property type="match status" value="1"/>
</dbReference>
<comment type="caution">
    <text evidence="5">The sequence shown here is derived from an EMBL/GenBank/DDBJ whole genome shotgun (WGS) entry which is preliminary data.</text>
</comment>
<dbReference type="InterPro" id="IPR011991">
    <property type="entry name" value="ArsR-like_HTH"/>
</dbReference>
<dbReference type="AlphaFoldDB" id="K2MEH2"/>
<dbReference type="PROSITE" id="PS00519">
    <property type="entry name" value="HTH_ASNC_1"/>
    <property type="match status" value="1"/>
</dbReference>
<evidence type="ECO:0000313" key="6">
    <source>
        <dbReference type="Proteomes" id="UP000006786"/>
    </source>
</evidence>
<dbReference type="Pfam" id="PF01037">
    <property type="entry name" value="AsnC_trans_reg"/>
    <property type="match status" value="1"/>
</dbReference>
<evidence type="ECO:0000259" key="4">
    <source>
        <dbReference type="PROSITE" id="PS50956"/>
    </source>
</evidence>
<dbReference type="InterPro" id="IPR036388">
    <property type="entry name" value="WH-like_DNA-bd_sf"/>
</dbReference>
<protein>
    <submittedName>
        <fullName evidence="5">Transcriptional regulator</fullName>
    </submittedName>
</protein>